<dbReference type="OrthoDB" id="8764943at2"/>
<accession>A0A327VYS8</accession>
<reference evidence="4 5" key="1">
    <citation type="submission" date="2018-06" db="EMBL/GenBank/DDBJ databases">
        <title>Genomic Encyclopedia of Archaeal and Bacterial Type Strains, Phase II (KMG-II): from individual species to whole genera.</title>
        <authorList>
            <person name="Goeker M."/>
        </authorList>
    </citation>
    <scope>NUCLEOTIDE SEQUENCE [LARGE SCALE GENOMIC DNA]</scope>
    <source>
        <strain evidence="4 5">DSM 29821</strain>
    </source>
</reference>
<dbReference type="PANTHER" id="PTHR40980">
    <property type="entry name" value="PLUG DOMAIN-CONTAINING PROTEIN"/>
    <property type="match status" value="1"/>
</dbReference>
<dbReference type="InterPro" id="IPR012910">
    <property type="entry name" value="Plug_dom"/>
</dbReference>
<comment type="caution">
    <text evidence="4">The sequence shown here is derived from an EMBL/GenBank/DDBJ whole genome shotgun (WGS) entry which is preliminary data.</text>
</comment>
<dbReference type="SUPFAM" id="SSF56935">
    <property type="entry name" value="Porins"/>
    <property type="match status" value="1"/>
</dbReference>
<dbReference type="Gene3D" id="2.170.130.10">
    <property type="entry name" value="TonB-dependent receptor, plug domain"/>
    <property type="match status" value="1"/>
</dbReference>
<dbReference type="EMBL" id="QLMA01000005">
    <property type="protein sequence ID" value="RAJ80045.1"/>
    <property type="molecule type" value="Genomic_DNA"/>
</dbReference>
<organism evidence="4 5">
    <name type="scientific">Chitinophaga dinghuensis</name>
    <dbReference type="NCBI Taxonomy" id="1539050"/>
    <lineage>
        <taxon>Bacteria</taxon>
        <taxon>Pseudomonadati</taxon>
        <taxon>Bacteroidota</taxon>
        <taxon>Chitinophagia</taxon>
        <taxon>Chitinophagales</taxon>
        <taxon>Chitinophagaceae</taxon>
        <taxon>Chitinophaga</taxon>
    </lineage>
</organism>
<evidence type="ECO:0000256" key="1">
    <source>
        <dbReference type="SAM" id="SignalP"/>
    </source>
</evidence>
<protein>
    <submittedName>
        <fullName evidence="4">Outer membrane receptor protein involved in Fe transport</fullName>
    </submittedName>
</protein>
<feature type="signal peptide" evidence="1">
    <location>
        <begin position="1"/>
        <end position="20"/>
    </location>
</feature>
<proteinExistence type="predicted"/>
<evidence type="ECO:0000259" key="2">
    <source>
        <dbReference type="Pfam" id="PF07715"/>
    </source>
</evidence>
<dbReference type="Pfam" id="PF13715">
    <property type="entry name" value="CarbopepD_reg_2"/>
    <property type="match status" value="1"/>
</dbReference>
<feature type="domain" description="TonB-dependent receptor plug" evidence="2">
    <location>
        <begin position="141"/>
        <end position="218"/>
    </location>
</feature>
<evidence type="ECO:0000313" key="5">
    <source>
        <dbReference type="Proteomes" id="UP000249819"/>
    </source>
</evidence>
<keyword evidence="5" id="KW-1185">Reference proteome</keyword>
<feature type="domain" description="Outer membrane protein beta-barrel" evidence="3">
    <location>
        <begin position="378"/>
        <end position="781"/>
    </location>
</feature>
<name>A0A327VYS8_9BACT</name>
<dbReference type="PANTHER" id="PTHR40980:SF4">
    <property type="entry name" value="TONB-DEPENDENT RECEPTOR-LIKE BETA-BARREL DOMAIN-CONTAINING PROTEIN"/>
    <property type="match status" value="1"/>
</dbReference>
<keyword evidence="4" id="KW-0675">Receptor</keyword>
<evidence type="ECO:0000259" key="3">
    <source>
        <dbReference type="Pfam" id="PF14905"/>
    </source>
</evidence>
<dbReference type="AlphaFoldDB" id="A0A327VYS8"/>
<dbReference type="Proteomes" id="UP000249819">
    <property type="component" value="Unassembled WGS sequence"/>
</dbReference>
<dbReference type="InterPro" id="IPR008969">
    <property type="entry name" value="CarboxyPept-like_regulatory"/>
</dbReference>
<keyword evidence="1" id="KW-0732">Signal</keyword>
<gene>
    <name evidence="4" type="ORF">CLV59_105152</name>
</gene>
<dbReference type="InterPro" id="IPR041700">
    <property type="entry name" value="OMP_b-brl_3"/>
</dbReference>
<feature type="chain" id="PRO_5016291019" evidence="1">
    <location>
        <begin position="21"/>
        <end position="805"/>
    </location>
</feature>
<sequence length="805" mass="90226">MRLLTMLCCCLLLTNIQLKAQSSGRDYHGQVITAPKTPVPYASVVLLSAVDSSRIKGAVADNEGYFTIRDIPALPALLRVTAMGYESRYITLTDISKQQQLLLEARMEKEVVITGNTRKPLVNIRPDGIVMNVASSINATGLNLIDLLRKAPGVMVSGEDKITVSGKSGILVYIDGVQINLSGADLADYLKGIPSDNIATIQIVTTPGARFDAAGNAGIILIKTKKLTQPGFNGNVAITAGIGNYYPKFNGSASFNYKTGKFNTYGSFSNINSLNRYSRHNVREQETNQQLVSFDQQWNNRNRRNSYNYKIGTDYSINAESTVGISLDGNINRNGFDATSQTLIYQQSPQLPDSTLIARNVTHFRPYNNTLSGSYTYLDTTGRELAITASYGANKKAADAWLPNTYFHPDGTPGYSTAFTNQHRANYTFGAARADYRQKLGLGNLETGIKFSDVQSDNDMRFYSIQADQHLPDTGRTNRFLYKEIITAGYFSYSFKLKRFSFVLGLRGEHTAGNGQLYSLKGNQLQAVDTAFFNLFPNILTTWKFHPQHNVSLSYNRRIDRPTYLSLNPFLFVMDELSYETGNPFLRPMFSDNLKLIWIYQEKYSAAISYSATHDMILEYADTLYGGRTFNTYVNVPYKHQVSLDLNASKNITSFWQAACGLNAFYMEVSNIHQAKNTSAIHRFTWTAYLNNSFSLPRKWSIELYGFYNAPFLDIPALVTSNCALDIGIQKKLLQDAGVFKLTVSDIFNGLNYDATRNYGGLSYRNISHWENRVLRLSFSYRFGNKNMKSPESRDSGAKDVKNRM</sequence>
<evidence type="ECO:0000313" key="4">
    <source>
        <dbReference type="EMBL" id="RAJ80045.1"/>
    </source>
</evidence>
<dbReference type="InterPro" id="IPR037066">
    <property type="entry name" value="Plug_dom_sf"/>
</dbReference>
<dbReference type="Pfam" id="PF07715">
    <property type="entry name" value="Plug"/>
    <property type="match status" value="1"/>
</dbReference>
<dbReference type="RefSeq" id="WP_111593072.1">
    <property type="nucleotide sequence ID" value="NZ_QLMA01000005.1"/>
</dbReference>
<dbReference type="Pfam" id="PF14905">
    <property type="entry name" value="OMP_b-brl_3"/>
    <property type="match status" value="1"/>
</dbReference>
<dbReference type="SUPFAM" id="SSF49464">
    <property type="entry name" value="Carboxypeptidase regulatory domain-like"/>
    <property type="match status" value="1"/>
</dbReference>